<name>A0ABQ8JUS7_DERPT</name>
<protein>
    <submittedName>
        <fullName evidence="1">Uncharacterized protein</fullName>
    </submittedName>
</protein>
<keyword evidence="2" id="KW-1185">Reference proteome</keyword>
<organism evidence="1 2">
    <name type="scientific">Dermatophagoides pteronyssinus</name>
    <name type="common">European house dust mite</name>
    <dbReference type="NCBI Taxonomy" id="6956"/>
    <lineage>
        <taxon>Eukaryota</taxon>
        <taxon>Metazoa</taxon>
        <taxon>Ecdysozoa</taxon>
        <taxon>Arthropoda</taxon>
        <taxon>Chelicerata</taxon>
        <taxon>Arachnida</taxon>
        <taxon>Acari</taxon>
        <taxon>Acariformes</taxon>
        <taxon>Sarcoptiformes</taxon>
        <taxon>Astigmata</taxon>
        <taxon>Psoroptidia</taxon>
        <taxon>Analgoidea</taxon>
        <taxon>Pyroglyphidae</taxon>
        <taxon>Dermatophagoidinae</taxon>
        <taxon>Dermatophagoides</taxon>
    </lineage>
</organism>
<reference evidence="1 2" key="1">
    <citation type="journal article" date="2018" name="J. Allergy Clin. Immunol.">
        <title>High-quality assembly of Dermatophagoides pteronyssinus genome and transcriptome reveals a wide range of novel allergens.</title>
        <authorList>
            <person name="Liu X.Y."/>
            <person name="Yang K.Y."/>
            <person name="Wang M.Q."/>
            <person name="Kwok J.S."/>
            <person name="Zeng X."/>
            <person name="Yang Z."/>
            <person name="Xiao X.J."/>
            <person name="Lau C.P."/>
            <person name="Li Y."/>
            <person name="Huang Z.M."/>
            <person name="Ba J.G."/>
            <person name="Yim A.K."/>
            <person name="Ouyang C.Y."/>
            <person name="Ngai S.M."/>
            <person name="Chan T.F."/>
            <person name="Leung E.L."/>
            <person name="Liu L."/>
            <person name="Liu Z.G."/>
            <person name="Tsui S.K."/>
        </authorList>
    </citation>
    <scope>NUCLEOTIDE SEQUENCE [LARGE SCALE GENOMIC DNA]</scope>
    <source>
        <strain evidence="1">Derp</strain>
    </source>
</reference>
<evidence type="ECO:0000313" key="1">
    <source>
        <dbReference type="EMBL" id="KAH9426365.1"/>
    </source>
</evidence>
<proteinExistence type="predicted"/>
<dbReference type="EMBL" id="NJHN03000011">
    <property type="protein sequence ID" value="KAH9426365.1"/>
    <property type="molecule type" value="Genomic_DNA"/>
</dbReference>
<comment type="caution">
    <text evidence="1">The sequence shown here is derived from an EMBL/GenBank/DDBJ whole genome shotgun (WGS) entry which is preliminary data.</text>
</comment>
<dbReference type="Proteomes" id="UP000887458">
    <property type="component" value="Unassembled WGS sequence"/>
</dbReference>
<reference evidence="1 2" key="2">
    <citation type="journal article" date="2022" name="Mol. Biol. Evol.">
        <title>Comparative Genomics Reveals Insights into the Divergent Evolution of Astigmatic Mites and Household Pest Adaptations.</title>
        <authorList>
            <person name="Xiong Q."/>
            <person name="Wan A.T."/>
            <person name="Liu X."/>
            <person name="Fung C.S."/>
            <person name="Xiao X."/>
            <person name="Malainual N."/>
            <person name="Hou J."/>
            <person name="Wang L."/>
            <person name="Wang M."/>
            <person name="Yang K.Y."/>
            <person name="Cui Y."/>
            <person name="Leung E.L."/>
            <person name="Nong W."/>
            <person name="Shin S.K."/>
            <person name="Au S.W."/>
            <person name="Jeong K.Y."/>
            <person name="Chew F.T."/>
            <person name="Hui J.H."/>
            <person name="Leung T.F."/>
            <person name="Tungtrongchitr A."/>
            <person name="Zhong N."/>
            <person name="Liu Z."/>
            <person name="Tsui S.K."/>
        </authorList>
    </citation>
    <scope>NUCLEOTIDE SEQUENCE [LARGE SCALE GENOMIC DNA]</scope>
    <source>
        <strain evidence="1">Derp</strain>
    </source>
</reference>
<gene>
    <name evidence="1" type="ORF">DERP_010933</name>
</gene>
<evidence type="ECO:0000313" key="2">
    <source>
        <dbReference type="Proteomes" id="UP000887458"/>
    </source>
</evidence>
<sequence length="85" mass="9612">MVVNIQKKERERLTGVNFSFSSIYATSGDRCSFGNILQKVTLPNFMNKFVTNVSEQLGDTLPIHNAFCPFEFGGLYEANKQIKKC</sequence>
<accession>A0ABQ8JUS7</accession>